<comment type="caution">
    <text evidence="2">The sequence shown here is derived from an EMBL/GenBank/DDBJ whole genome shotgun (WGS) entry which is preliminary data.</text>
</comment>
<proteinExistence type="predicted"/>
<gene>
    <name evidence="2" type="ORF">SDC9_207089</name>
</gene>
<protein>
    <submittedName>
        <fullName evidence="2">Uncharacterized protein</fullName>
    </submittedName>
</protein>
<dbReference type="EMBL" id="VSSQ01133289">
    <property type="protein sequence ID" value="MPN59368.1"/>
    <property type="molecule type" value="Genomic_DNA"/>
</dbReference>
<feature type="coiled-coil region" evidence="1">
    <location>
        <begin position="20"/>
        <end position="63"/>
    </location>
</feature>
<dbReference type="AlphaFoldDB" id="A0A645J6T1"/>
<keyword evidence="1" id="KW-0175">Coiled coil</keyword>
<reference evidence="2" key="1">
    <citation type="submission" date="2019-08" db="EMBL/GenBank/DDBJ databases">
        <authorList>
            <person name="Kucharzyk K."/>
            <person name="Murdoch R.W."/>
            <person name="Higgins S."/>
            <person name="Loffler F."/>
        </authorList>
    </citation>
    <scope>NUCLEOTIDE SEQUENCE</scope>
</reference>
<evidence type="ECO:0000313" key="2">
    <source>
        <dbReference type="EMBL" id="MPN59368.1"/>
    </source>
</evidence>
<organism evidence="2">
    <name type="scientific">bioreactor metagenome</name>
    <dbReference type="NCBI Taxonomy" id="1076179"/>
    <lineage>
        <taxon>unclassified sequences</taxon>
        <taxon>metagenomes</taxon>
        <taxon>ecological metagenomes</taxon>
    </lineage>
</organism>
<evidence type="ECO:0000256" key="1">
    <source>
        <dbReference type="SAM" id="Coils"/>
    </source>
</evidence>
<sequence>MPGIDVSDILTVLDPKMIRKTELEKELVEIQKRIKDQMIIKEKNALEEKFKKEKEKLDAALAMEVISEYEYNEKINQHRKRLDNFEAIKKIEQQYELEIISIEEKDYKIYTLINGQK</sequence>
<accession>A0A645J6T1</accession>
<name>A0A645J6T1_9ZZZZ</name>